<dbReference type="Proteomes" id="UP000076738">
    <property type="component" value="Unassembled WGS sequence"/>
</dbReference>
<dbReference type="EMBL" id="KV417304">
    <property type="protein sequence ID" value="KZO93140.1"/>
    <property type="molecule type" value="Genomic_DNA"/>
</dbReference>
<evidence type="ECO:0000313" key="3">
    <source>
        <dbReference type="Proteomes" id="UP000076738"/>
    </source>
</evidence>
<evidence type="ECO:0000256" key="1">
    <source>
        <dbReference type="SAM" id="Phobius"/>
    </source>
</evidence>
<organism evidence="2 3">
    <name type="scientific">Calocera viscosa (strain TUFC12733)</name>
    <dbReference type="NCBI Taxonomy" id="1330018"/>
    <lineage>
        <taxon>Eukaryota</taxon>
        <taxon>Fungi</taxon>
        <taxon>Dikarya</taxon>
        <taxon>Basidiomycota</taxon>
        <taxon>Agaricomycotina</taxon>
        <taxon>Dacrymycetes</taxon>
        <taxon>Dacrymycetales</taxon>
        <taxon>Dacrymycetaceae</taxon>
        <taxon>Calocera</taxon>
    </lineage>
</organism>
<dbReference type="AlphaFoldDB" id="A0A167J1D3"/>
<sequence length="63" mass="6933">MCAWRFPLLTCTALPPANINKTSAATAVDAQPSTSAIDITTRMSDWLWVVFTIILLWVVVVIV</sequence>
<keyword evidence="1" id="KW-0472">Membrane</keyword>
<evidence type="ECO:0000313" key="2">
    <source>
        <dbReference type="EMBL" id="KZO93140.1"/>
    </source>
</evidence>
<name>A0A167J1D3_CALVF</name>
<gene>
    <name evidence="2" type="ORF">CALVIDRAFT_540383</name>
</gene>
<reference evidence="2 3" key="1">
    <citation type="journal article" date="2016" name="Mol. Biol. Evol.">
        <title>Comparative Genomics of Early-Diverging Mushroom-Forming Fungi Provides Insights into the Origins of Lignocellulose Decay Capabilities.</title>
        <authorList>
            <person name="Nagy L.G."/>
            <person name="Riley R."/>
            <person name="Tritt A."/>
            <person name="Adam C."/>
            <person name="Daum C."/>
            <person name="Floudas D."/>
            <person name="Sun H."/>
            <person name="Yadav J.S."/>
            <person name="Pangilinan J."/>
            <person name="Larsson K.H."/>
            <person name="Matsuura K."/>
            <person name="Barry K."/>
            <person name="Labutti K."/>
            <person name="Kuo R."/>
            <person name="Ohm R.A."/>
            <person name="Bhattacharya S.S."/>
            <person name="Shirouzu T."/>
            <person name="Yoshinaga Y."/>
            <person name="Martin F.M."/>
            <person name="Grigoriev I.V."/>
            <person name="Hibbett D.S."/>
        </authorList>
    </citation>
    <scope>NUCLEOTIDE SEQUENCE [LARGE SCALE GENOMIC DNA]</scope>
    <source>
        <strain evidence="2 3">TUFC12733</strain>
    </source>
</reference>
<keyword evidence="3" id="KW-1185">Reference proteome</keyword>
<feature type="transmembrane region" description="Helical" evidence="1">
    <location>
        <begin position="46"/>
        <end position="62"/>
    </location>
</feature>
<accession>A0A167J1D3</accession>
<keyword evidence="1" id="KW-1133">Transmembrane helix</keyword>
<proteinExistence type="predicted"/>
<keyword evidence="1" id="KW-0812">Transmembrane</keyword>
<protein>
    <submittedName>
        <fullName evidence="2">Uncharacterized protein</fullName>
    </submittedName>
</protein>